<accession>A0A564T500</accession>
<evidence type="ECO:0000313" key="1">
    <source>
        <dbReference type="EMBL" id="VUX02527.1"/>
    </source>
</evidence>
<organism evidence="1 2">
    <name type="scientific">Dorea formicigenerans</name>
    <dbReference type="NCBI Taxonomy" id="39486"/>
    <lineage>
        <taxon>Bacteria</taxon>
        <taxon>Bacillati</taxon>
        <taxon>Bacillota</taxon>
        <taxon>Clostridia</taxon>
        <taxon>Lachnospirales</taxon>
        <taxon>Lachnospiraceae</taxon>
        <taxon>Dorea</taxon>
    </lineage>
</organism>
<name>A0A564T500_9FIRM</name>
<sequence length="126" mass="14605">MTNRRILDYNWEYGTEKIMIDVGKYEFGGLYVGMLCEIDGNLELFSDLTKNIPGYELAYNEAYITHEFSECKLAFIEKYKLGVIKPSYAQSGFCTYCKVAFDLKRLKELDPEGMKQFMQQMGIELG</sequence>
<dbReference type="InterPro" id="IPR025462">
    <property type="entry name" value="DUF4313"/>
</dbReference>
<evidence type="ECO:0008006" key="3">
    <source>
        <dbReference type="Google" id="ProtNLM"/>
    </source>
</evidence>
<dbReference type="RefSeq" id="WP_144124014.1">
    <property type="nucleotide sequence ID" value="NZ_CABHNI010000019.1"/>
</dbReference>
<proteinExistence type="predicted"/>
<dbReference type="Proteomes" id="UP000358366">
    <property type="component" value="Unassembled WGS sequence"/>
</dbReference>
<reference evidence="1 2" key="1">
    <citation type="submission" date="2019-07" db="EMBL/GenBank/DDBJ databases">
        <authorList>
            <person name="Hibberd C M."/>
            <person name="Gehrig L. J."/>
            <person name="Chang H.-W."/>
            <person name="Venkatesh S."/>
        </authorList>
    </citation>
    <scope>NUCLEOTIDE SEQUENCE [LARGE SCALE GENOMIC DNA]</scope>
    <source>
        <strain evidence="1">Dorea_formicigenerans_SSTS_Bg7063</strain>
    </source>
</reference>
<dbReference type="AlphaFoldDB" id="A0A564T500"/>
<dbReference type="Pfam" id="PF14190">
    <property type="entry name" value="DUF4313"/>
    <property type="match status" value="1"/>
</dbReference>
<gene>
    <name evidence="1" type="ORF">DFSSTS7063_01107</name>
</gene>
<evidence type="ECO:0000313" key="2">
    <source>
        <dbReference type="Proteomes" id="UP000358366"/>
    </source>
</evidence>
<dbReference type="EMBL" id="CABHNI010000019">
    <property type="protein sequence ID" value="VUX02527.1"/>
    <property type="molecule type" value="Genomic_DNA"/>
</dbReference>
<protein>
    <recommendedName>
        <fullName evidence="3">DUF4313 domain-containing protein</fullName>
    </recommendedName>
</protein>